<proteinExistence type="predicted"/>
<keyword evidence="3" id="KW-1185">Reference proteome</keyword>
<dbReference type="Proteomes" id="UP000682111">
    <property type="component" value="Unassembled WGS sequence"/>
</dbReference>
<evidence type="ECO:0000313" key="3">
    <source>
        <dbReference type="Proteomes" id="UP000682111"/>
    </source>
</evidence>
<feature type="chain" id="PRO_5037481367" description="Lipoprotein" evidence="1">
    <location>
        <begin position="24"/>
        <end position="121"/>
    </location>
</feature>
<feature type="signal peptide" evidence="1">
    <location>
        <begin position="1"/>
        <end position="23"/>
    </location>
</feature>
<evidence type="ECO:0000313" key="2">
    <source>
        <dbReference type="EMBL" id="GIN63335.1"/>
    </source>
</evidence>
<protein>
    <recommendedName>
        <fullName evidence="4">Lipoprotein</fullName>
    </recommendedName>
</protein>
<dbReference type="RefSeq" id="WP_212934133.1">
    <property type="nucleotide sequence ID" value="NZ_BORC01000006.1"/>
</dbReference>
<reference evidence="2" key="1">
    <citation type="submission" date="2021-03" db="EMBL/GenBank/DDBJ databases">
        <title>Antimicrobial resistance genes in bacteria isolated from Japanese honey, and their potential for conferring macrolide and lincosamide resistance in the American foulbrood pathogen Paenibacillus larvae.</title>
        <authorList>
            <person name="Okamoto M."/>
            <person name="Kumagai M."/>
            <person name="Kanamori H."/>
            <person name="Takamatsu D."/>
        </authorList>
    </citation>
    <scope>NUCLEOTIDE SEQUENCE</scope>
    <source>
        <strain evidence="2">J27TS8</strain>
    </source>
</reference>
<dbReference type="AlphaFoldDB" id="A0A920BUK1"/>
<organism evidence="2 3">
    <name type="scientific">Robertmurraya siralis</name>
    <dbReference type="NCBI Taxonomy" id="77777"/>
    <lineage>
        <taxon>Bacteria</taxon>
        <taxon>Bacillati</taxon>
        <taxon>Bacillota</taxon>
        <taxon>Bacilli</taxon>
        <taxon>Bacillales</taxon>
        <taxon>Bacillaceae</taxon>
        <taxon>Robertmurraya</taxon>
    </lineage>
</organism>
<comment type="caution">
    <text evidence="2">The sequence shown here is derived from an EMBL/GenBank/DDBJ whole genome shotgun (WGS) entry which is preliminary data.</text>
</comment>
<evidence type="ECO:0008006" key="4">
    <source>
        <dbReference type="Google" id="ProtNLM"/>
    </source>
</evidence>
<dbReference type="PROSITE" id="PS51257">
    <property type="entry name" value="PROKAR_LIPOPROTEIN"/>
    <property type="match status" value="1"/>
</dbReference>
<keyword evidence="1" id="KW-0732">Signal</keyword>
<gene>
    <name evidence="2" type="ORF">J27TS8_33280</name>
</gene>
<sequence>MRKLLCIGLLLVLLLTACQSVNSEELITVNQIKQAFEIENIALKETSETLTGIFGSRLENEKPLTFMLNEKLLLIYEFNSIEKRKKALEEFQKETESANTVSFKVYNVKNLLLIYIYMKMS</sequence>
<dbReference type="EMBL" id="BORC01000006">
    <property type="protein sequence ID" value="GIN63335.1"/>
    <property type="molecule type" value="Genomic_DNA"/>
</dbReference>
<evidence type="ECO:0000256" key="1">
    <source>
        <dbReference type="SAM" id="SignalP"/>
    </source>
</evidence>
<name>A0A920BUK1_9BACI</name>
<accession>A0A920BUK1</accession>